<dbReference type="GO" id="GO:0043137">
    <property type="term" value="P:DNA replication, removal of RNA primer"/>
    <property type="evidence" value="ECO:0007669"/>
    <property type="project" value="TreeGrafter"/>
</dbReference>
<dbReference type="EC" id="3.1.26.4" evidence="3"/>
<dbReference type="HOGENOM" id="CLU_1763138_0_0_1"/>
<keyword evidence="4" id="KW-0540">Nuclease</keyword>
<accession>M2MXU7</accession>
<evidence type="ECO:0000256" key="5">
    <source>
        <dbReference type="ARBA" id="ARBA00022723"/>
    </source>
</evidence>
<evidence type="ECO:0000256" key="6">
    <source>
        <dbReference type="ARBA" id="ARBA00022759"/>
    </source>
</evidence>
<dbReference type="InterPro" id="IPR002156">
    <property type="entry name" value="RNaseH_domain"/>
</dbReference>
<sequence length="148" mass="16936">MGSYPGNRLFDYSPYYYPEDVECQWGTQSWTFLGDPYANILRTDSIIIAVDGACRNNGRPTARVGYGIFFHRNNHQWNKAVLLTPEDSTNQRAELRAALQALKLATKLRRLNPELYGQEPRQRAKGPARQLVKVIIKTDSQYVVRGMT</sequence>
<keyword evidence="5" id="KW-0479">Metal-binding</keyword>
<dbReference type="Gene3D" id="3.30.420.10">
    <property type="entry name" value="Ribonuclease H-like superfamily/Ribonuclease H"/>
    <property type="match status" value="1"/>
</dbReference>
<dbReference type="GO" id="GO:0046872">
    <property type="term" value="F:metal ion binding"/>
    <property type="evidence" value="ECO:0007669"/>
    <property type="project" value="UniProtKB-KW"/>
</dbReference>
<gene>
    <name evidence="9" type="ORF">BAUCODRAFT_39203</name>
</gene>
<dbReference type="InterPro" id="IPR050092">
    <property type="entry name" value="RNase_H"/>
</dbReference>
<dbReference type="KEGG" id="bcom:BAUCODRAFT_39203"/>
<dbReference type="PANTHER" id="PTHR10642:SF26">
    <property type="entry name" value="RIBONUCLEASE H1"/>
    <property type="match status" value="1"/>
</dbReference>
<dbReference type="STRING" id="717646.M2MXU7"/>
<evidence type="ECO:0000256" key="1">
    <source>
        <dbReference type="ARBA" id="ARBA00000077"/>
    </source>
</evidence>
<proteinExistence type="inferred from homology"/>
<comment type="similarity">
    <text evidence="2">Belongs to the RNase H family.</text>
</comment>
<keyword evidence="10" id="KW-1185">Reference proteome</keyword>
<feature type="non-terminal residue" evidence="9">
    <location>
        <position position="148"/>
    </location>
</feature>
<dbReference type="GO" id="GO:0003676">
    <property type="term" value="F:nucleic acid binding"/>
    <property type="evidence" value="ECO:0007669"/>
    <property type="project" value="InterPro"/>
</dbReference>
<evidence type="ECO:0000256" key="2">
    <source>
        <dbReference type="ARBA" id="ARBA00005300"/>
    </source>
</evidence>
<evidence type="ECO:0000256" key="3">
    <source>
        <dbReference type="ARBA" id="ARBA00012180"/>
    </source>
</evidence>
<dbReference type="PROSITE" id="PS50879">
    <property type="entry name" value="RNASE_H_1"/>
    <property type="match status" value="1"/>
</dbReference>
<dbReference type="Proteomes" id="UP000011761">
    <property type="component" value="Unassembled WGS sequence"/>
</dbReference>
<dbReference type="Pfam" id="PF00075">
    <property type="entry name" value="RNase_H"/>
    <property type="match status" value="1"/>
</dbReference>
<organism evidence="9 10">
    <name type="scientific">Baudoinia panamericana (strain UAMH 10762)</name>
    <name type="common">Angels' share fungus</name>
    <name type="synonym">Baudoinia compniacensis (strain UAMH 10762)</name>
    <dbReference type="NCBI Taxonomy" id="717646"/>
    <lineage>
        <taxon>Eukaryota</taxon>
        <taxon>Fungi</taxon>
        <taxon>Dikarya</taxon>
        <taxon>Ascomycota</taxon>
        <taxon>Pezizomycotina</taxon>
        <taxon>Dothideomycetes</taxon>
        <taxon>Dothideomycetidae</taxon>
        <taxon>Mycosphaerellales</taxon>
        <taxon>Teratosphaeriaceae</taxon>
        <taxon>Baudoinia</taxon>
    </lineage>
</organism>
<comment type="catalytic activity">
    <reaction evidence="1">
        <text>Endonucleolytic cleavage to 5'-phosphomonoester.</text>
        <dbReference type="EC" id="3.1.26.4"/>
    </reaction>
</comment>
<dbReference type="OrthoDB" id="245563at2759"/>
<dbReference type="InterPro" id="IPR036397">
    <property type="entry name" value="RNaseH_sf"/>
</dbReference>
<dbReference type="AlphaFoldDB" id="M2MXU7"/>
<dbReference type="EMBL" id="KB445564">
    <property type="protein sequence ID" value="EMC91080.1"/>
    <property type="molecule type" value="Genomic_DNA"/>
</dbReference>
<evidence type="ECO:0000313" key="9">
    <source>
        <dbReference type="EMBL" id="EMC91080.1"/>
    </source>
</evidence>
<dbReference type="RefSeq" id="XP_007681358.1">
    <property type="nucleotide sequence ID" value="XM_007683168.1"/>
</dbReference>
<keyword evidence="7" id="KW-0378">Hydrolase</keyword>
<dbReference type="PANTHER" id="PTHR10642">
    <property type="entry name" value="RIBONUCLEASE H1"/>
    <property type="match status" value="1"/>
</dbReference>
<name>M2MXU7_BAUPA</name>
<evidence type="ECO:0000256" key="7">
    <source>
        <dbReference type="ARBA" id="ARBA00022801"/>
    </source>
</evidence>
<evidence type="ECO:0000313" key="10">
    <source>
        <dbReference type="Proteomes" id="UP000011761"/>
    </source>
</evidence>
<protein>
    <recommendedName>
        <fullName evidence="3">ribonuclease H</fullName>
        <ecNumber evidence="3">3.1.26.4</ecNumber>
    </recommendedName>
</protein>
<feature type="domain" description="RNase H type-1" evidence="8">
    <location>
        <begin position="42"/>
        <end position="148"/>
    </location>
</feature>
<dbReference type="SUPFAM" id="SSF53098">
    <property type="entry name" value="Ribonuclease H-like"/>
    <property type="match status" value="1"/>
</dbReference>
<evidence type="ECO:0000259" key="8">
    <source>
        <dbReference type="PROSITE" id="PS50879"/>
    </source>
</evidence>
<reference evidence="9 10" key="1">
    <citation type="journal article" date="2012" name="PLoS Pathog.">
        <title>Diverse lifestyles and strategies of plant pathogenesis encoded in the genomes of eighteen Dothideomycetes fungi.</title>
        <authorList>
            <person name="Ohm R.A."/>
            <person name="Feau N."/>
            <person name="Henrissat B."/>
            <person name="Schoch C.L."/>
            <person name="Horwitz B.A."/>
            <person name="Barry K.W."/>
            <person name="Condon B.J."/>
            <person name="Copeland A.C."/>
            <person name="Dhillon B."/>
            <person name="Glaser F."/>
            <person name="Hesse C.N."/>
            <person name="Kosti I."/>
            <person name="LaButti K."/>
            <person name="Lindquist E.A."/>
            <person name="Lucas S."/>
            <person name="Salamov A.A."/>
            <person name="Bradshaw R.E."/>
            <person name="Ciuffetti L."/>
            <person name="Hamelin R.C."/>
            <person name="Kema G.H.J."/>
            <person name="Lawrence C."/>
            <person name="Scott J.A."/>
            <person name="Spatafora J.W."/>
            <person name="Turgeon B.G."/>
            <person name="de Wit P.J.G.M."/>
            <person name="Zhong S."/>
            <person name="Goodwin S.B."/>
            <person name="Grigoriev I.V."/>
        </authorList>
    </citation>
    <scope>NUCLEOTIDE SEQUENCE [LARGE SCALE GENOMIC DNA]</scope>
    <source>
        <strain evidence="9 10">UAMH 10762</strain>
    </source>
</reference>
<dbReference type="GO" id="GO:0004523">
    <property type="term" value="F:RNA-DNA hybrid ribonuclease activity"/>
    <property type="evidence" value="ECO:0007669"/>
    <property type="project" value="UniProtKB-EC"/>
</dbReference>
<evidence type="ECO:0000256" key="4">
    <source>
        <dbReference type="ARBA" id="ARBA00022722"/>
    </source>
</evidence>
<keyword evidence="6" id="KW-0255">Endonuclease</keyword>
<dbReference type="GeneID" id="19113740"/>
<dbReference type="InterPro" id="IPR012337">
    <property type="entry name" value="RNaseH-like_sf"/>
</dbReference>